<dbReference type="Proteomes" id="UP001374535">
    <property type="component" value="Chromosome 1"/>
</dbReference>
<evidence type="ECO:0000313" key="3">
    <source>
        <dbReference type="EMBL" id="WVZ23566.1"/>
    </source>
</evidence>
<feature type="non-terminal residue" evidence="3">
    <location>
        <position position="1"/>
    </location>
</feature>
<gene>
    <name evidence="3" type="ORF">V8G54_002110</name>
</gene>
<proteinExistence type="inferred from homology"/>
<organism evidence="3 4">
    <name type="scientific">Vigna mungo</name>
    <name type="common">Black gram</name>
    <name type="synonym">Phaseolus mungo</name>
    <dbReference type="NCBI Taxonomy" id="3915"/>
    <lineage>
        <taxon>Eukaryota</taxon>
        <taxon>Viridiplantae</taxon>
        <taxon>Streptophyta</taxon>
        <taxon>Embryophyta</taxon>
        <taxon>Tracheophyta</taxon>
        <taxon>Spermatophyta</taxon>
        <taxon>Magnoliopsida</taxon>
        <taxon>eudicotyledons</taxon>
        <taxon>Gunneridae</taxon>
        <taxon>Pentapetalae</taxon>
        <taxon>rosids</taxon>
        <taxon>fabids</taxon>
        <taxon>Fabales</taxon>
        <taxon>Fabaceae</taxon>
        <taxon>Papilionoideae</taxon>
        <taxon>50 kb inversion clade</taxon>
        <taxon>NPAAA clade</taxon>
        <taxon>indigoferoid/millettioid clade</taxon>
        <taxon>Phaseoleae</taxon>
        <taxon>Vigna</taxon>
    </lineage>
</organism>
<reference evidence="3 4" key="1">
    <citation type="journal article" date="2023" name="Life. Sci Alliance">
        <title>Evolutionary insights into 3D genome organization and epigenetic landscape of Vigna mungo.</title>
        <authorList>
            <person name="Junaid A."/>
            <person name="Singh B."/>
            <person name="Bhatia S."/>
        </authorList>
    </citation>
    <scope>NUCLEOTIDE SEQUENCE [LARGE SCALE GENOMIC DNA]</scope>
    <source>
        <strain evidence="3">Urdbean</strain>
    </source>
</reference>
<evidence type="ECO:0000313" key="4">
    <source>
        <dbReference type="Proteomes" id="UP001374535"/>
    </source>
</evidence>
<dbReference type="Pfam" id="PF03195">
    <property type="entry name" value="LOB"/>
    <property type="match status" value="1"/>
</dbReference>
<dbReference type="PANTHER" id="PTHR31301:SF167">
    <property type="entry name" value="LOB DOMAIN-CONTAINING PROTEIN 4"/>
    <property type="match status" value="1"/>
</dbReference>
<feature type="domain" description="LOB" evidence="2">
    <location>
        <begin position="19"/>
        <end position="120"/>
    </location>
</feature>
<dbReference type="EMBL" id="CP144700">
    <property type="protein sequence ID" value="WVZ23566.1"/>
    <property type="molecule type" value="Genomic_DNA"/>
</dbReference>
<dbReference type="PANTHER" id="PTHR31301">
    <property type="entry name" value="LOB DOMAIN-CONTAINING PROTEIN 4-RELATED"/>
    <property type="match status" value="1"/>
</dbReference>
<dbReference type="AlphaFoldDB" id="A0AAQ3SC51"/>
<accession>A0AAQ3SC51</accession>
<evidence type="ECO:0000256" key="1">
    <source>
        <dbReference type="ARBA" id="ARBA00005474"/>
    </source>
</evidence>
<dbReference type="PROSITE" id="PS50891">
    <property type="entry name" value="LOB"/>
    <property type="match status" value="1"/>
</dbReference>
<sequence>NFEKKGKMKDGGRKQGAPSPCAACKLLRRRCAQDCVFAPYFPADEPHKFANVHRVFGASNVNKMLQELPEHQRGDAVSSMVYEANARVRDPVYGCVGAISSLQQQIDVLQTQLAVAQAEAVHLRVRQNASLYSPTSPTNSASQSSKIIHSQAKPIFDIDMDMVVDHTTYTDSMWVLEIVVIAAVAVAVRAVADTVRPLNYFETEEEERAWLQRHRCIPLSREEKKEKIKLLTATILAAARLRWRQWRPRREEDPWR</sequence>
<protein>
    <recommendedName>
        <fullName evidence="2">LOB domain-containing protein</fullName>
    </recommendedName>
</protein>
<keyword evidence="4" id="KW-1185">Reference proteome</keyword>
<dbReference type="InterPro" id="IPR004883">
    <property type="entry name" value="LOB"/>
</dbReference>
<comment type="similarity">
    <text evidence="1">Belongs to the LOB domain-containing protein family.</text>
</comment>
<name>A0AAQ3SC51_VIGMU</name>
<evidence type="ECO:0000259" key="2">
    <source>
        <dbReference type="PROSITE" id="PS50891"/>
    </source>
</evidence>